<protein>
    <submittedName>
        <fullName evidence="2">Uncharacterized protein</fullName>
    </submittedName>
</protein>
<sequence length="97" mass="10810">MPRPKARSVQSQTSSNSQGMSQQNKAIPITAPPETLIDTKEENKKREEQEAIPPIDYNQLAMALQGIIQYISEEKEPLAANMNEPPKLILLPNNESP</sequence>
<organism evidence="2 3">
    <name type="scientific">Dictyobacter arantiisoli</name>
    <dbReference type="NCBI Taxonomy" id="2014874"/>
    <lineage>
        <taxon>Bacteria</taxon>
        <taxon>Bacillati</taxon>
        <taxon>Chloroflexota</taxon>
        <taxon>Ktedonobacteria</taxon>
        <taxon>Ktedonobacterales</taxon>
        <taxon>Dictyobacteraceae</taxon>
        <taxon>Dictyobacter</taxon>
    </lineage>
</organism>
<comment type="caution">
    <text evidence="2">The sequence shown here is derived from an EMBL/GenBank/DDBJ whole genome shotgun (WGS) entry which is preliminary data.</text>
</comment>
<feature type="compositionally biased region" description="Polar residues" evidence="1">
    <location>
        <begin position="8"/>
        <end position="25"/>
    </location>
</feature>
<dbReference type="Proteomes" id="UP000322530">
    <property type="component" value="Unassembled WGS sequence"/>
</dbReference>
<evidence type="ECO:0000313" key="3">
    <source>
        <dbReference type="Proteomes" id="UP000322530"/>
    </source>
</evidence>
<gene>
    <name evidence="2" type="ORF">KDI_52370</name>
</gene>
<accession>A0A5A5TKU7</accession>
<reference evidence="2 3" key="1">
    <citation type="submission" date="2019-01" db="EMBL/GenBank/DDBJ databases">
        <title>Draft genome sequence of Dictyobacter sp. Uno17.</title>
        <authorList>
            <person name="Wang C.M."/>
            <person name="Zheng Y."/>
            <person name="Sakai Y."/>
            <person name="Abe K."/>
            <person name="Yokota A."/>
            <person name="Yabe S."/>
        </authorList>
    </citation>
    <scope>NUCLEOTIDE SEQUENCE [LARGE SCALE GENOMIC DNA]</scope>
    <source>
        <strain evidence="2 3">Uno17</strain>
    </source>
</reference>
<name>A0A5A5TKU7_9CHLR</name>
<dbReference type="RefSeq" id="WP_149404485.1">
    <property type="nucleotide sequence ID" value="NZ_BIXY01000132.1"/>
</dbReference>
<proteinExistence type="predicted"/>
<evidence type="ECO:0000256" key="1">
    <source>
        <dbReference type="SAM" id="MobiDB-lite"/>
    </source>
</evidence>
<dbReference type="AlphaFoldDB" id="A0A5A5TKU7"/>
<keyword evidence="3" id="KW-1185">Reference proteome</keyword>
<feature type="compositionally biased region" description="Basic and acidic residues" evidence="1">
    <location>
        <begin position="37"/>
        <end position="49"/>
    </location>
</feature>
<evidence type="ECO:0000313" key="2">
    <source>
        <dbReference type="EMBL" id="GCF11673.1"/>
    </source>
</evidence>
<feature type="region of interest" description="Disordered" evidence="1">
    <location>
        <begin position="1"/>
        <end position="53"/>
    </location>
</feature>
<dbReference type="EMBL" id="BIXY01000132">
    <property type="protein sequence ID" value="GCF11673.1"/>
    <property type="molecule type" value="Genomic_DNA"/>
</dbReference>